<dbReference type="AlphaFoldDB" id="A0A9W7I964"/>
<sequence length="129" mass="13654">MEEGKKQVIGMGKSKEGKPPTRLQMHAPASLVLDQVNPTFGTSKAPPPPPAAAAAATPIPLLTPVASPNLFLQTEQFVFPMDDSHRKAAAETPVPTAFAWKEPAGAAHVEASTLFALFQNRCVLVNDAQ</sequence>
<protein>
    <submittedName>
        <fullName evidence="2">Uncharacterized protein</fullName>
    </submittedName>
</protein>
<dbReference type="PANTHER" id="PTHR33912:SF5">
    <property type="entry name" value="F22G5.17"/>
    <property type="match status" value="1"/>
</dbReference>
<gene>
    <name evidence="2" type="ORF">HRI_002886800</name>
</gene>
<dbReference type="Proteomes" id="UP001165190">
    <property type="component" value="Unassembled WGS sequence"/>
</dbReference>
<name>A0A9W7I964_HIBTR</name>
<organism evidence="2 3">
    <name type="scientific">Hibiscus trionum</name>
    <name type="common">Flower of an hour</name>
    <dbReference type="NCBI Taxonomy" id="183268"/>
    <lineage>
        <taxon>Eukaryota</taxon>
        <taxon>Viridiplantae</taxon>
        <taxon>Streptophyta</taxon>
        <taxon>Embryophyta</taxon>
        <taxon>Tracheophyta</taxon>
        <taxon>Spermatophyta</taxon>
        <taxon>Magnoliopsida</taxon>
        <taxon>eudicotyledons</taxon>
        <taxon>Gunneridae</taxon>
        <taxon>Pentapetalae</taxon>
        <taxon>rosids</taxon>
        <taxon>malvids</taxon>
        <taxon>Malvales</taxon>
        <taxon>Malvaceae</taxon>
        <taxon>Malvoideae</taxon>
        <taxon>Hibiscus</taxon>
    </lineage>
</organism>
<dbReference type="EMBL" id="BSYR01000024">
    <property type="protein sequence ID" value="GMI92175.1"/>
    <property type="molecule type" value="Genomic_DNA"/>
</dbReference>
<feature type="region of interest" description="Disordered" evidence="1">
    <location>
        <begin position="1"/>
        <end position="23"/>
    </location>
</feature>
<keyword evidence="3" id="KW-1185">Reference proteome</keyword>
<evidence type="ECO:0000256" key="1">
    <source>
        <dbReference type="SAM" id="MobiDB-lite"/>
    </source>
</evidence>
<proteinExistence type="predicted"/>
<evidence type="ECO:0000313" key="2">
    <source>
        <dbReference type="EMBL" id="GMI92175.1"/>
    </source>
</evidence>
<accession>A0A9W7I964</accession>
<reference evidence="2" key="1">
    <citation type="submission" date="2023-05" db="EMBL/GenBank/DDBJ databases">
        <title>Genome and transcriptome analyses reveal genes involved in the formation of fine ridges on petal epidermal cells in Hibiscus trionum.</title>
        <authorList>
            <person name="Koshimizu S."/>
            <person name="Masuda S."/>
            <person name="Ishii T."/>
            <person name="Shirasu K."/>
            <person name="Hoshino A."/>
            <person name="Arita M."/>
        </authorList>
    </citation>
    <scope>NUCLEOTIDE SEQUENCE</scope>
    <source>
        <strain evidence="2">Hamamatsu line</strain>
    </source>
</reference>
<evidence type="ECO:0000313" key="3">
    <source>
        <dbReference type="Proteomes" id="UP001165190"/>
    </source>
</evidence>
<dbReference type="InterPro" id="IPR040381">
    <property type="entry name" value="At4g14450-like"/>
</dbReference>
<dbReference type="OrthoDB" id="773117at2759"/>
<comment type="caution">
    <text evidence="2">The sequence shown here is derived from an EMBL/GenBank/DDBJ whole genome shotgun (WGS) entry which is preliminary data.</text>
</comment>
<dbReference type="PANTHER" id="PTHR33912">
    <property type="entry name" value="OS01G0939400 PROTEIN"/>
    <property type="match status" value="1"/>
</dbReference>